<proteinExistence type="predicted"/>
<dbReference type="InterPro" id="IPR059206">
    <property type="entry name" value="Sll1717-like"/>
</dbReference>
<sequence>MTYFYNVDYDEVFGNDSGENERDQALREYFVDLPEFRKFFSDKNELGIVRARKGMGKSAMLKVLSLRRKEQAPDDLVILTTGNELMGMGDFTGKSQAYLENHWKQVICKRICIEIGRRINVAFTDLEMSMVEAAELEGFKNLNLLSALTERAGGMLQKALAAAGGANVLEATKKRGVVNPEQALKNFQDKGERTVWILIDDIDAKYVDDDDNQQRVGAFFSALRSLAFNVSGLRLRASVRTDVWRNLRKMEDQDKIRQYLIDISWRDDALRSIFTKKILSYLKREQFPLALKWDEASNYYDIFDQIFYGKFNWSKQVVEPFIPLKFLAGGRPRWMGQLAKMAGVKAGTQRISEANIYAAMQEFGQEKISDIQKEHSHQFMALDKLIQSFRGGKREYNKYQVQKLIKEKFEDKVVEVPPVNGFPYKDVEQLVEFLFEIDFLVAHRPGKPDFVTYNSDPDLFSTEENHQNKIMWTVHSSYRNFLRIE</sequence>
<dbReference type="Proteomes" id="UP001596084">
    <property type="component" value="Unassembled WGS sequence"/>
</dbReference>
<dbReference type="RefSeq" id="WP_068835683.1">
    <property type="nucleotide sequence ID" value="NZ_JBHSMX010000050.1"/>
</dbReference>
<organism evidence="1 2">
    <name type="scientific">Polaromonas jejuensis</name>
    <dbReference type="NCBI Taxonomy" id="457502"/>
    <lineage>
        <taxon>Bacteria</taxon>
        <taxon>Pseudomonadati</taxon>
        <taxon>Pseudomonadota</taxon>
        <taxon>Betaproteobacteria</taxon>
        <taxon>Burkholderiales</taxon>
        <taxon>Comamonadaceae</taxon>
        <taxon>Polaromonas</taxon>
    </lineage>
</organism>
<evidence type="ECO:0000313" key="1">
    <source>
        <dbReference type="EMBL" id="MFC5522586.1"/>
    </source>
</evidence>
<keyword evidence="2" id="KW-1185">Reference proteome</keyword>
<evidence type="ECO:0000313" key="2">
    <source>
        <dbReference type="Proteomes" id="UP001596084"/>
    </source>
</evidence>
<reference evidence="2" key="1">
    <citation type="journal article" date="2019" name="Int. J. Syst. Evol. Microbiol.">
        <title>The Global Catalogue of Microorganisms (GCM) 10K type strain sequencing project: providing services to taxonomists for standard genome sequencing and annotation.</title>
        <authorList>
            <consortium name="The Broad Institute Genomics Platform"/>
            <consortium name="The Broad Institute Genome Sequencing Center for Infectious Disease"/>
            <person name="Wu L."/>
            <person name="Ma J."/>
        </authorList>
    </citation>
    <scope>NUCLEOTIDE SEQUENCE [LARGE SCALE GENOMIC DNA]</scope>
    <source>
        <strain evidence="2">CGMCC 4.7277</strain>
    </source>
</reference>
<name>A0ABW0QCM1_9BURK</name>
<gene>
    <name evidence="1" type="ORF">ACFPP7_16970</name>
</gene>
<comment type="caution">
    <text evidence="1">The sequence shown here is derived from an EMBL/GenBank/DDBJ whole genome shotgun (WGS) entry which is preliminary data.</text>
</comment>
<dbReference type="EMBL" id="JBHSMX010000050">
    <property type="protein sequence ID" value="MFC5522586.1"/>
    <property type="molecule type" value="Genomic_DNA"/>
</dbReference>
<dbReference type="NCBIfam" id="NF047389">
    <property type="entry name" value="ATPase_Sll1717"/>
    <property type="match status" value="1"/>
</dbReference>
<accession>A0ABW0QCM1</accession>
<protein>
    <submittedName>
        <fullName evidence="1">P-loop ATPase, Sll1717 family</fullName>
    </submittedName>
</protein>